<gene>
    <name evidence="1" type="ORF">A9B99_06110</name>
</gene>
<dbReference type="RefSeq" id="WP_064597331.1">
    <property type="nucleotide sequence ID" value="NZ_LYRP01000012.1"/>
</dbReference>
<dbReference type="Pfam" id="PF08786">
    <property type="entry name" value="DcrB"/>
    <property type="match status" value="1"/>
</dbReference>
<dbReference type="Gene3D" id="3.40.1000.10">
    <property type="entry name" value="Mog1/PsbP, alpha/beta/alpha sandwich"/>
    <property type="match status" value="1"/>
</dbReference>
<dbReference type="Proteomes" id="UP000078225">
    <property type="component" value="Unassembled WGS sequence"/>
</dbReference>
<name>A0A1B7L3B9_9ENTR</name>
<reference evidence="2" key="1">
    <citation type="submission" date="2016-05" db="EMBL/GenBank/DDBJ databases">
        <authorList>
            <person name="Behera P."/>
            <person name="Vaishampayan P."/>
            <person name="Singh N."/>
            <person name="Raina V."/>
            <person name="Suar M."/>
            <person name="Pattnaik A."/>
            <person name="Rastogi G."/>
        </authorList>
    </citation>
    <scope>NUCLEOTIDE SEQUENCE [LARGE SCALE GENOMIC DNA]</scope>
    <source>
        <strain evidence="2">MP23</strain>
    </source>
</reference>
<sequence>MNYTFNEGQIALFPGQWVDASTHILRDADSGLSVVITRGPVPEDSDFEKEFHRQWDGMRPQMTSLQQGEFTRVSVGPDNLTRGVEVESHFARNGVDLWQKQLAVPVTDKPQMLLFTFSALRPFSEQDEQHWSQLKASITFTPTEQDA</sequence>
<evidence type="ECO:0000313" key="1">
    <source>
        <dbReference type="EMBL" id="OAT76889.1"/>
    </source>
</evidence>
<dbReference type="InterPro" id="IPR014894">
    <property type="entry name" value="DcrB/EagT6"/>
</dbReference>
<evidence type="ECO:0008006" key="3">
    <source>
        <dbReference type="Google" id="ProtNLM"/>
    </source>
</evidence>
<protein>
    <recommendedName>
        <fullName evidence="3">DUF1795 domain-containing protein</fullName>
    </recommendedName>
</protein>
<dbReference type="InterPro" id="IPR016123">
    <property type="entry name" value="Mog1/PsbP_a/b/a-sand"/>
</dbReference>
<dbReference type="STRING" id="1691903.A9B99_06110"/>
<dbReference type="EMBL" id="LYRP01000012">
    <property type="protein sequence ID" value="OAT76889.1"/>
    <property type="molecule type" value="Genomic_DNA"/>
</dbReference>
<accession>A0A1B7L3B9</accession>
<proteinExistence type="predicted"/>
<evidence type="ECO:0000313" key="2">
    <source>
        <dbReference type="Proteomes" id="UP000078225"/>
    </source>
</evidence>
<comment type="caution">
    <text evidence="1">The sequence shown here is derived from an EMBL/GenBank/DDBJ whole genome shotgun (WGS) entry which is preliminary data.</text>
</comment>
<organism evidence="1 2">
    <name type="scientific">Mangrovibacter phragmitis</name>
    <dbReference type="NCBI Taxonomy" id="1691903"/>
    <lineage>
        <taxon>Bacteria</taxon>
        <taxon>Pseudomonadati</taxon>
        <taxon>Pseudomonadota</taxon>
        <taxon>Gammaproteobacteria</taxon>
        <taxon>Enterobacterales</taxon>
        <taxon>Enterobacteriaceae</taxon>
        <taxon>Mangrovibacter</taxon>
    </lineage>
</organism>
<dbReference type="AlphaFoldDB" id="A0A1B7L3B9"/>
<keyword evidence="2" id="KW-1185">Reference proteome</keyword>
<dbReference type="SUPFAM" id="SSF55724">
    <property type="entry name" value="Mog1p/PsbP-like"/>
    <property type="match status" value="1"/>
</dbReference>
<dbReference type="OrthoDB" id="8775251at2"/>